<evidence type="ECO:0000256" key="1">
    <source>
        <dbReference type="SAM" id="SignalP"/>
    </source>
</evidence>
<evidence type="ECO:0000313" key="2">
    <source>
        <dbReference type="EMBL" id="ROW06248.1"/>
    </source>
</evidence>
<comment type="caution">
    <text evidence="2">The sequence shown here is derived from an EMBL/GenBank/DDBJ whole genome shotgun (WGS) entry which is preliminary data.</text>
</comment>
<gene>
    <name evidence="2" type="ORF">VPNG_08048</name>
</gene>
<dbReference type="InParanoid" id="A0A423WS50"/>
<dbReference type="EMBL" id="LKEB01000043">
    <property type="protein sequence ID" value="ROW06248.1"/>
    <property type="molecule type" value="Genomic_DNA"/>
</dbReference>
<dbReference type="AlphaFoldDB" id="A0A423WS50"/>
<proteinExistence type="predicted"/>
<dbReference type="OrthoDB" id="5337308at2759"/>
<keyword evidence="1" id="KW-0732">Signal</keyword>
<dbReference type="STRING" id="1230097.A0A423WS50"/>
<protein>
    <recommendedName>
        <fullName evidence="4">Inhibitor I9 domain-containing protein</fullName>
    </recommendedName>
</protein>
<evidence type="ECO:0000313" key="3">
    <source>
        <dbReference type="Proteomes" id="UP000285146"/>
    </source>
</evidence>
<accession>A0A423WS50</accession>
<feature type="chain" id="PRO_5019460949" description="Inhibitor I9 domain-containing protein" evidence="1">
    <location>
        <begin position="20"/>
        <end position="303"/>
    </location>
</feature>
<sequence length="303" mass="33196">MKLSVVLPLGSLLFGPGFARSLPSNGGTHDLETRATARNWAQTVEYGRKIVSMTQAKTDAAAEKIFGSSLVSKFTTPADLEKYGWQEDKGHIVALFEVAEEDVYKTLKISENDDKAIRHDNNKEVKVGGKTYEKTSGHYNSLINVPGGLLVADDNKSPAETNINKNAITPLRQWSDVAFLQWTKLAGQKTKSLKHIIRSSISNAQTKTRIQEALKKTGHKKTPTWANAATFTMTEEVGLALLGSPNGAGCGFLLIGHKKQLGVKKITKVTVWSENEWDLSQDVNDKSKSASLALYMMFDIADA</sequence>
<organism evidence="2 3">
    <name type="scientific">Cytospora leucostoma</name>
    <dbReference type="NCBI Taxonomy" id="1230097"/>
    <lineage>
        <taxon>Eukaryota</taxon>
        <taxon>Fungi</taxon>
        <taxon>Dikarya</taxon>
        <taxon>Ascomycota</taxon>
        <taxon>Pezizomycotina</taxon>
        <taxon>Sordariomycetes</taxon>
        <taxon>Sordariomycetidae</taxon>
        <taxon>Diaporthales</taxon>
        <taxon>Cytosporaceae</taxon>
        <taxon>Cytospora</taxon>
    </lineage>
</organism>
<keyword evidence="3" id="KW-1185">Reference proteome</keyword>
<feature type="signal peptide" evidence="1">
    <location>
        <begin position="1"/>
        <end position="19"/>
    </location>
</feature>
<name>A0A423WS50_9PEZI</name>
<evidence type="ECO:0008006" key="4">
    <source>
        <dbReference type="Google" id="ProtNLM"/>
    </source>
</evidence>
<reference evidence="2 3" key="1">
    <citation type="submission" date="2015-09" db="EMBL/GenBank/DDBJ databases">
        <title>Host preference determinants of Valsa canker pathogens revealed by comparative genomics.</title>
        <authorList>
            <person name="Yin Z."/>
            <person name="Huang L."/>
        </authorList>
    </citation>
    <scope>NUCLEOTIDE SEQUENCE [LARGE SCALE GENOMIC DNA]</scope>
    <source>
        <strain evidence="2 3">SXYLt</strain>
    </source>
</reference>
<dbReference type="Proteomes" id="UP000285146">
    <property type="component" value="Unassembled WGS sequence"/>
</dbReference>